<dbReference type="Proteomes" id="UP000284403">
    <property type="component" value="Unassembled WGS sequence"/>
</dbReference>
<accession>A0A3R7L7T6</accession>
<evidence type="ECO:0000313" key="2">
    <source>
        <dbReference type="Proteomes" id="UP000284403"/>
    </source>
</evidence>
<gene>
    <name evidence="1" type="ORF">Tco025E_03357</name>
</gene>
<name>A0A3R7L7T6_9TRYP</name>
<sequence length="129" mass="14177">MFLLTDAFPMAPALYRGCCQEVWAVCFLTVPPPRRVGWTTAETVAAKILPCDPHNRGAADSCGWRSCSRRCKVVFWCRGRCLCAVPFSLHSAFMPAAAYLHLRRFPASCEAAVRATPFPGLSLSRSLPA</sequence>
<dbReference type="AlphaFoldDB" id="A0A3R7L7T6"/>
<proteinExistence type="predicted"/>
<comment type="caution">
    <text evidence="1">The sequence shown here is derived from an EMBL/GenBank/DDBJ whole genome shotgun (WGS) entry which is preliminary data.</text>
</comment>
<evidence type="ECO:0000313" key="1">
    <source>
        <dbReference type="EMBL" id="RNF21508.1"/>
    </source>
</evidence>
<organism evidence="1 2">
    <name type="scientific">Trypanosoma conorhini</name>
    <dbReference type="NCBI Taxonomy" id="83891"/>
    <lineage>
        <taxon>Eukaryota</taxon>
        <taxon>Discoba</taxon>
        <taxon>Euglenozoa</taxon>
        <taxon>Kinetoplastea</taxon>
        <taxon>Metakinetoplastina</taxon>
        <taxon>Trypanosomatida</taxon>
        <taxon>Trypanosomatidae</taxon>
        <taxon>Trypanosoma</taxon>
    </lineage>
</organism>
<keyword evidence="2" id="KW-1185">Reference proteome</keyword>
<reference evidence="1 2" key="1">
    <citation type="journal article" date="2018" name="BMC Genomics">
        <title>Genomic comparison of Trypanosoma conorhini and Trypanosoma rangeli to Trypanosoma cruzi strains of high and low virulence.</title>
        <authorList>
            <person name="Bradwell K.R."/>
            <person name="Koparde V.N."/>
            <person name="Matveyev A.V."/>
            <person name="Serrano M.G."/>
            <person name="Alves J.M."/>
            <person name="Parikh H."/>
            <person name="Huang B."/>
            <person name="Lee V."/>
            <person name="Espinosa-Alvarez O."/>
            <person name="Ortiz P.A."/>
            <person name="Costa-Martins A.G."/>
            <person name="Teixeira M.M."/>
            <person name="Buck G.A."/>
        </authorList>
    </citation>
    <scope>NUCLEOTIDE SEQUENCE [LARGE SCALE GENOMIC DNA]</scope>
    <source>
        <strain evidence="1 2">025E</strain>
    </source>
</reference>
<dbReference type="EMBL" id="MKKU01000155">
    <property type="protein sequence ID" value="RNF21508.1"/>
    <property type="molecule type" value="Genomic_DNA"/>
</dbReference>
<dbReference type="GeneID" id="40316968"/>
<protein>
    <submittedName>
        <fullName evidence="1">Uncharacterized protein</fullName>
    </submittedName>
</protein>
<dbReference type="RefSeq" id="XP_029229549.1">
    <property type="nucleotide sequence ID" value="XM_029370276.1"/>
</dbReference>